<dbReference type="RefSeq" id="WP_256832567.1">
    <property type="nucleotide sequence ID" value="NZ_CP063414.1"/>
</dbReference>
<sequence length="48" mass="5874">MSRENGVYRYEEAYQAAVEYNFITNGGFIQAFSIFRRMNFTKKRKRKR</sequence>
<accession>A0AB38QXA8</accession>
<name>A0AB38QXA8_PARTM</name>
<gene>
    <name evidence="1" type="ORF">IMI45_09990</name>
</gene>
<evidence type="ECO:0000313" key="2">
    <source>
        <dbReference type="Proteomes" id="UP001058458"/>
    </source>
</evidence>
<organism evidence="1 2">
    <name type="scientific">Parageobacillus thermoglucosidasius</name>
    <name type="common">Geobacillus thermoglucosidasius</name>
    <dbReference type="NCBI Taxonomy" id="1426"/>
    <lineage>
        <taxon>Bacteria</taxon>
        <taxon>Bacillati</taxon>
        <taxon>Bacillota</taxon>
        <taxon>Bacilli</taxon>
        <taxon>Bacillales</taxon>
        <taxon>Anoxybacillaceae</taxon>
        <taxon>Parageobacillus</taxon>
    </lineage>
</organism>
<reference evidence="1" key="1">
    <citation type="submission" date="2020-10" db="EMBL/GenBank/DDBJ databases">
        <authorList>
            <person name="Delgado J.A."/>
            <person name="Gonzalez J.M."/>
        </authorList>
    </citation>
    <scope>NUCLEOTIDE SEQUENCE</scope>
    <source>
        <strain evidence="1">23.6</strain>
    </source>
</reference>
<protein>
    <submittedName>
        <fullName evidence="1">Uncharacterized protein</fullName>
    </submittedName>
</protein>
<dbReference type="EMBL" id="CP063414">
    <property type="protein sequence ID" value="UOE74721.1"/>
    <property type="molecule type" value="Genomic_DNA"/>
</dbReference>
<dbReference type="Proteomes" id="UP001058458">
    <property type="component" value="Chromosome"/>
</dbReference>
<dbReference type="AlphaFoldDB" id="A0AB38QXA8"/>
<proteinExistence type="predicted"/>
<evidence type="ECO:0000313" key="1">
    <source>
        <dbReference type="EMBL" id="UOE74721.1"/>
    </source>
</evidence>